<keyword evidence="3" id="KW-1185">Reference proteome</keyword>
<dbReference type="Proteomes" id="UP000827284">
    <property type="component" value="Unassembled WGS sequence"/>
</dbReference>
<dbReference type="GO" id="GO:0006360">
    <property type="term" value="P:transcription by RNA polymerase I"/>
    <property type="evidence" value="ECO:0007669"/>
    <property type="project" value="InterPro"/>
</dbReference>
<dbReference type="EMBL" id="BQFW01000010">
    <property type="protein sequence ID" value="GJJ75125.1"/>
    <property type="molecule type" value="Genomic_DNA"/>
</dbReference>
<feature type="compositionally biased region" description="Basic residues" evidence="1">
    <location>
        <begin position="398"/>
        <end position="412"/>
    </location>
</feature>
<gene>
    <name evidence="2" type="ORF">EMPS_07483</name>
</gene>
<protein>
    <submittedName>
        <fullName evidence="2">Uncharacterized protein</fullName>
    </submittedName>
</protein>
<feature type="region of interest" description="Disordered" evidence="1">
    <location>
        <begin position="168"/>
        <end position="207"/>
    </location>
</feature>
<reference evidence="2" key="1">
    <citation type="submission" date="2021-11" db="EMBL/GenBank/DDBJ databases">
        <authorList>
            <person name="Herlambang A."/>
            <person name="Guo Y."/>
            <person name="Takashima Y."/>
            <person name="Nishizawa T."/>
        </authorList>
    </citation>
    <scope>NUCLEOTIDE SEQUENCE</scope>
    <source>
        <strain evidence="2">E1425</strain>
    </source>
</reference>
<evidence type="ECO:0000313" key="3">
    <source>
        <dbReference type="Proteomes" id="UP000827284"/>
    </source>
</evidence>
<feature type="compositionally biased region" description="Acidic residues" evidence="1">
    <location>
        <begin position="416"/>
        <end position="429"/>
    </location>
</feature>
<feature type="compositionally biased region" description="Basic and acidic residues" evidence="1">
    <location>
        <begin position="168"/>
        <end position="189"/>
    </location>
</feature>
<dbReference type="Pfam" id="PF14929">
    <property type="entry name" value="TAF1_subA"/>
    <property type="match status" value="1"/>
</dbReference>
<dbReference type="OrthoDB" id="2159786at2759"/>
<evidence type="ECO:0000313" key="2">
    <source>
        <dbReference type="EMBL" id="GJJ75125.1"/>
    </source>
</evidence>
<dbReference type="InterPro" id="IPR039495">
    <property type="entry name" value="TAF1A"/>
</dbReference>
<proteinExistence type="predicted"/>
<dbReference type="GO" id="GO:0000120">
    <property type="term" value="C:RNA polymerase I transcription regulator complex"/>
    <property type="evidence" value="ECO:0007669"/>
    <property type="project" value="InterPro"/>
</dbReference>
<reference evidence="2" key="2">
    <citation type="journal article" date="2022" name="Microbiol. Resour. Announc.">
        <title>Whole-Genome Sequence of Entomortierella parvispora E1425, a Mucoromycotan Fungus Associated with Burkholderiaceae-Related Endosymbiotic Bacteria.</title>
        <authorList>
            <person name="Herlambang A."/>
            <person name="Guo Y."/>
            <person name="Takashima Y."/>
            <person name="Narisawa K."/>
            <person name="Ohta H."/>
            <person name="Nishizawa T."/>
        </authorList>
    </citation>
    <scope>NUCLEOTIDE SEQUENCE</scope>
    <source>
        <strain evidence="2">E1425</strain>
    </source>
</reference>
<sequence>MVRPKKRDSMWAKEDQGLHTLFSSTRIDHRASNRTIHLELATQLLRRCLSRRDYGRAFKIYRIIVDRPGIHEEMVWKIGSELLMNSKDYEPQCVRFMQLIFAKSKECRQHILLELALYQMRCGKFEDAHTTLEPYVNIWPYNENAVIQGYAGMVEYALWKKALRQKQMTDRDQDRQDGQDVDMRDENHRLNSVRSDDLDEWSDGESDPVDQDAVILTGSISRYANTAQALLERALKQNPENDMFLTYLVRIRCGKIGPEGLGSASRMSRTRRLAIHETRLFLKKFLDRNKESLLCLQLLAALENRERLKTLEMIVNIDPAADWNLYIQPLLKLSRLELPLDQRVIIRNIVDGIVVTKPRLAERSLYSVRETDIIPLETVDKRLGRREMPYLKDMSQVTRHKNVKVDKGKKKKNGDDQEDVDDGDEDEDQVNGKKQSRKDRKGQRWDVSHLEGLRTHQPDVKYFRASLQILLRRAEYGLTTDAEEAEIIRISSLFCFCSLYCRRVQDMAESQEQAQRKISCLQDLPEKRQPPWLKRVAMILSRIDEY</sequence>
<evidence type="ECO:0000256" key="1">
    <source>
        <dbReference type="SAM" id="MobiDB-lite"/>
    </source>
</evidence>
<dbReference type="AlphaFoldDB" id="A0A9P3HEK1"/>
<name>A0A9P3HEK1_9FUNG</name>
<accession>A0A9P3HEK1</accession>
<comment type="caution">
    <text evidence="2">The sequence shown here is derived from an EMBL/GenBank/DDBJ whole genome shotgun (WGS) entry which is preliminary data.</text>
</comment>
<organism evidence="2 3">
    <name type="scientific">Entomortierella parvispora</name>
    <dbReference type="NCBI Taxonomy" id="205924"/>
    <lineage>
        <taxon>Eukaryota</taxon>
        <taxon>Fungi</taxon>
        <taxon>Fungi incertae sedis</taxon>
        <taxon>Mucoromycota</taxon>
        <taxon>Mortierellomycotina</taxon>
        <taxon>Mortierellomycetes</taxon>
        <taxon>Mortierellales</taxon>
        <taxon>Mortierellaceae</taxon>
        <taxon>Entomortierella</taxon>
    </lineage>
</organism>
<feature type="region of interest" description="Disordered" evidence="1">
    <location>
        <begin position="398"/>
        <end position="444"/>
    </location>
</feature>
<feature type="compositionally biased region" description="Acidic residues" evidence="1">
    <location>
        <begin position="197"/>
        <end position="207"/>
    </location>
</feature>